<dbReference type="InterPro" id="IPR000504">
    <property type="entry name" value="RRM_dom"/>
</dbReference>
<accession>A0A3R7F1J9</accession>
<dbReference type="Gene3D" id="2.120.10.80">
    <property type="entry name" value="Kelch-type beta propeller"/>
    <property type="match status" value="2"/>
</dbReference>
<feature type="domain" description="RRM" evidence="5">
    <location>
        <begin position="131"/>
        <end position="201"/>
    </location>
</feature>
<evidence type="ECO:0000313" key="7">
    <source>
        <dbReference type="Proteomes" id="UP000285430"/>
    </source>
</evidence>
<gene>
    <name evidence="6" type="ORF">DYB37_002381</name>
</gene>
<dbReference type="Gene3D" id="3.30.70.330">
    <property type="match status" value="2"/>
</dbReference>
<keyword evidence="1" id="KW-0880">Kelch repeat</keyword>
<evidence type="ECO:0000313" key="6">
    <source>
        <dbReference type="EMBL" id="RHZ21525.1"/>
    </source>
</evidence>
<dbReference type="CDD" id="cd12373">
    <property type="entry name" value="RRM_SRSF3_like"/>
    <property type="match status" value="1"/>
</dbReference>
<evidence type="ECO:0000256" key="4">
    <source>
        <dbReference type="SAM" id="MobiDB-lite"/>
    </source>
</evidence>
<dbReference type="PANTHER" id="PTHR46093:SF18">
    <property type="entry name" value="FIBRONECTIN TYPE-III DOMAIN-CONTAINING PROTEIN"/>
    <property type="match status" value="1"/>
</dbReference>
<dbReference type="InterPro" id="IPR015915">
    <property type="entry name" value="Kelch-typ_b-propeller"/>
</dbReference>
<evidence type="ECO:0000256" key="1">
    <source>
        <dbReference type="ARBA" id="ARBA00022441"/>
    </source>
</evidence>
<reference evidence="6 7" key="1">
    <citation type="submission" date="2018-08" db="EMBL/GenBank/DDBJ databases">
        <title>Aphanomyces genome sequencing and annotation.</title>
        <authorList>
            <person name="Minardi D."/>
            <person name="Oidtmann B."/>
            <person name="Van Der Giezen M."/>
            <person name="Studholme D.J."/>
        </authorList>
    </citation>
    <scope>NUCLEOTIDE SEQUENCE [LARGE SCALE GENOMIC DNA]</scope>
    <source>
        <strain evidence="6 7">Da</strain>
    </source>
</reference>
<dbReference type="SUPFAM" id="SSF117281">
    <property type="entry name" value="Kelch motif"/>
    <property type="match status" value="1"/>
</dbReference>
<dbReference type="SMART" id="SM00360">
    <property type="entry name" value="RRM"/>
    <property type="match status" value="2"/>
</dbReference>
<dbReference type="SUPFAM" id="SSF54928">
    <property type="entry name" value="RNA-binding domain, RBD"/>
    <property type="match status" value="2"/>
</dbReference>
<keyword evidence="3" id="KW-0694">RNA-binding</keyword>
<name>A0A3R7F1J9_APHAT</name>
<dbReference type="Pfam" id="PF00076">
    <property type="entry name" value="RRM_1"/>
    <property type="match status" value="1"/>
</dbReference>
<dbReference type="InterPro" id="IPR012677">
    <property type="entry name" value="Nucleotide-bd_a/b_plait_sf"/>
</dbReference>
<evidence type="ECO:0000259" key="5">
    <source>
        <dbReference type="PROSITE" id="PS50102"/>
    </source>
</evidence>
<dbReference type="Pfam" id="PF24681">
    <property type="entry name" value="Kelch_KLHDC2_KLHL20_DRC7"/>
    <property type="match status" value="2"/>
</dbReference>
<proteinExistence type="predicted"/>
<sequence length="572" mass="64588">MSGVRVYVGGIPKTAVNKDVEEAFERFGKIDNVWIARNPPGFAFVDFEDPRDADDAIKDMDGKEVMGERVRVQLARGGIRKGGKDDRGGSSRDDRRRSSDRDRSPRRNDSYERRDRDRSPPRREPARSASYKVRITGLSRRVDWRDVKSFVHKVGDVTFCDMDGDDAVVELATQRDLDDVVRKLDDTEFEGRRIRIRPVGSFETGRPMQSPIRVRRIRMTSAATEEDVVPTQQPEAHPLLRLPLEHLPWSLVPSRNKYAHRPRLRQGSAGGILDGILFLFGGFEDTGHRSNNLVQYDMRTHTWSDVDAYGKIPPPRYGHACALYEHEMWCFGGQGPEEGLNQKNIMGDLNILDLRTREWRRGVVSCAGVNGRVNFLPLPRRGHSIVIHDHSLYLYGGSGPDRMYGKDAYFGDLQVHDTMVVFGGQSSAKKHTMMEQLRQRPSKSLKEVAVDRKCLKIEFSPPDTGFASNTVHVLDVHRHHWTIPALAGTAPSARYGHVLTGHPQNPLVLFCFGGVTATGGYNDAAVHCLDLELERWSTVTALEPIPPRTRHAMFAWESQVPRACHEAWADAM</sequence>
<dbReference type="PANTHER" id="PTHR46093">
    <property type="entry name" value="ACYL-COA-BINDING DOMAIN-CONTAINING PROTEIN 5"/>
    <property type="match status" value="1"/>
</dbReference>
<dbReference type="GO" id="GO:0003723">
    <property type="term" value="F:RNA binding"/>
    <property type="evidence" value="ECO:0007669"/>
    <property type="project" value="UniProtKB-UniRule"/>
</dbReference>
<dbReference type="PROSITE" id="PS50102">
    <property type="entry name" value="RRM"/>
    <property type="match status" value="2"/>
</dbReference>
<dbReference type="AlphaFoldDB" id="A0A3R7F1J9"/>
<organism evidence="6 7">
    <name type="scientific">Aphanomyces astaci</name>
    <name type="common">Crayfish plague agent</name>
    <dbReference type="NCBI Taxonomy" id="112090"/>
    <lineage>
        <taxon>Eukaryota</taxon>
        <taxon>Sar</taxon>
        <taxon>Stramenopiles</taxon>
        <taxon>Oomycota</taxon>
        <taxon>Saprolegniomycetes</taxon>
        <taxon>Saprolegniales</taxon>
        <taxon>Verrucalvaceae</taxon>
        <taxon>Aphanomyces</taxon>
    </lineage>
</organism>
<keyword evidence="2" id="KW-0677">Repeat</keyword>
<comment type="caution">
    <text evidence="6">The sequence shown here is derived from an EMBL/GenBank/DDBJ whole genome shotgun (WGS) entry which is preliminary data.</text>
</comment>
<feature type="domain" description="RRM" evidence="5">
    <location>
        <begin position="4"/>
        <end position="77"/>
    </location>
</feature>
<feature type="region of interest" description="Disordered" evidence="4">
    <location>
        <begin position="75"/>
        <end position="130"/>
    </location>
</feature>
<dbReference type="FunFam" id="3.30.70.330:FF:001074">
    <property type="entry name" value="Splicing factor, arginine/serine-rich 7"/>
    <property type="match status" value="1"/>
</dbReference>
<dbReference type="EMBL" id="QUTH01003137">
    <property type="protein sequence ID" value="RHZ21525.1"/>
    <property type="molecule type" value="Genomic_DNA"/>
</dbReference>
<evidence type="ECO:0000256" key="3">
    <source>
        <dbReference type="PROSITE-ProRule" id="PRU00176"/>
    </source>
</evidence>
<protein>
    <recommendedName>
        <fullName evidence="5">RRM domain-containing protein</fullName>
    </recommendedName>
</protein>
<dbReference type="VEuPathDB" id="FungiDB:H257_08454"/>
<dbReference type="InterPro" id="IPR035979">
    <property type="entry name" value="RBD_domain_sf"/>
</dbReference>
<evidence type="ECO:0000256" key="2">
    <source>
        <dbReference type="ARBA" id="ARBA00022737"/>
    </source>
</evidence>
<feature type="compositionally biased region" description="Basic and acidic residues" evidence="4">
    <location>
        <begin position="82"/>
        <end position="126"/>
    </location>
</feature>
<dbReference type="VEuPathDB" id="FungiDB:H257_08455"/>
<dbReference type="Proteomes" id="UP000285430">
    <property type="component" value="Unassembled WGS sequence"/>
</dbReference>